<dbReference type="GO" id="GO:0003676">
    <property type="term" value="F:nucleic acid binding"/>
    <property type="evidence" value="ECO:0007669"/>
    <property type="project" value="InterPro"/>
</dbReference>
<name>A0A699GX69_TANCI</name>
<evidence type="ECO:0000259" key="3">
    <source>
        <dbReference type="PROSITE" id="PS50158"/>
    </source>
</evidence>
<feature type="region of interest" description="Disordered" evidence="2">
    <location>
        <begin position="1"/>
        <end position="25"/>
    </location>
</feature>
<gene>
    <name evidence="4" type="ORF">Tci_229313</name>
</gene>
<dbReference type="SUPFAM" id="SSF57756">
    <property type="entry name" value="Retrovirus zinc finger-like domains"/>
    <property type="match status" value="1"/>
</dbReference>
<dbReference type="PROSITE" id="PS50158">
    <property type="entry name" value="ZF_CCHC"/>
    <property type="match status" value="1"/>
</dbReference>
<keyword evidence="1" id="KW-0862">Zinc</keyword>
<dbReference type="EMBL" id="BKCJ010064167">
    <property type="protein sequence ID" value="GEW57337.1"/>
    <property type="molecule type" value="Genomic_DNA"/>
</dbReference>
<evidence type="ECO:0000256" key="2">
    <source>
        <dbReference type="SAM" id="MobiDB-lite"/>
    </source>
</evidence>
<dbReference type="GO" id="GO:0008270">
    <property type="term" value="F:zinc ion binding"/>
    <property type="evidence" value="ECO:0007669"/>
    <property type="project" value="UniProtKB-KW"/>
</dbReference>
<dbReference type="InterPro" id="IPR036875">
    <property type="entry name" value="Znf_CCHC_sf"/>
</dbReference>
<comment type="caution">
    <text evidence="4">The sequence shown here is derived from an EMBL/GenBank/DDBJ whole genome shotgun (WGS) entry which is preliminary data.</text>
</comment>
<reference evidence="4" key="1">
    <citation type="journal article" date="2019" name="Sci. Rep.">
        <title>Draft genome of Tanacetum cinerariifolium, the natural source of mosquito coil.</title>
        <authorList>
            <person name="Yamashiro T."/>
            <person name="Shiraishi A."/>
            <person name="Satake H."/>
            <person name="Nakayama K."/>
        </authorList>
    </citation>
    <scope>NUCLEOTIDE SEQUENCE</scope>
</reference>
<dbReference type="InterPro" id="IPR001878">
    <property type="entry name" value="Znf_CCHC"/>
</dbReference>
<dbReference type="Gene3D" id="4.10.60.10">
    <property type="entry name" value="Zinc finger, CCHC-type"/>
    <property type="match status" value="1"/>
</dbReference>
<feature type="domain" description="CCHC-type" evidence="3">
    <location>
        <begin position="150"/>
        <end position="163"/>
    </location>
</feature>
<organism evidence="4">
    <name type="scientific">Tanacetum cinerariifolium</name>
    <name type="common">Dalmatian daisy</name>
    <name type="synonym">Chrysanthemum cinerariifolium</name>
    <dbReference type="NCBI Taxonomy" id="118510"/>
    <lineage>
        <taxon>Eukaryota</taxon>
        <taxon>Viridiplantae</taxon>
        <taxon>Streptophyta</taxon>
        <taxon>Embryophyta</taxon>
        <taxon>Tracheophyta</taxon>
        <taxon>Spermatophyta</taxon>
        <taxon>Magnoliopsida</taxon>
        <taxon>eudicotyledons</taxon>
        <taxon>Gunneridae</taxon>
        <taxon>Pentapetalae</taxon>
        <taxon>asterids</taxon>
        <taxon>campanulids</taxon>
        <taxon>Asterales</taxon>
        <taxon>Asteraceae</taxon>
        <taxon>Asteroideae</taxon>
        <taxon>Anthemideae</taxon>
        <taxon>Anthemidinae</taxon>
        <taxon>Tanacetum</taxon>
    </lineage>
</organism>
<feature type="region of interest" description="Disordered" evidence="2">
    <location>
        <begin position="170"/>
        <end position="195"/>
    </location>
</feature>
<sequence>MAGDDENTTNPSQVPPTPQARHTLSTVKLPILKKGFSVSNSKGLHKGYERFQSLLSQLEIDGAGVSTEDANQKFLSTQNVEFVSSDNTNNTNEDHEDLEQVDEFDLEEMDLKWQVAMIFTRLKKFYKKTGRKLHFDAKEPVGFDKTKVECFNCHNIGHFARECISKGNQESRRRDVGNTGYKARDNGRRPAKQDGHKAMVTIDGQGIDWIGHAEDNGF</sequence>
<dbReference type="AlphaFoldDB" id="A0A699GX69"/>
<proteinExistence type="predicted"/>
<accession>A0A699GX69</accession>
<keyword evidence="1" id="KW-0863">Zinc-finger</keyword>
<evidence type="ECO:0000256" key="1">
    <source>
        <dbReference type="PROSITE-ProRule" id="PRU00047"/>
    </source>
</evidence>
<dbReference type="SMART" id="SM00343">
    <property type="entry name" value="ZnF_C2HC"/>
    <property type="match status" value="1"/>
</dbReference>
<evidence type="ECO:0000313" key="4">
    <source>
        <dbReference type="EMBL" id="GEW57337.1"/>
    </source>
</evidence>
<protein>
    <submittedName>
        <fullName evidence="4">Ribonuclease H-like domain-containing protein</fullName>
    </submittedName>
</protein>
<keyword evidence="1" id="KW-0479">Metal-binding</keyword>